<dbReference type="KEGG" id="tva:4768878"/>
<dbReference type="Pfam" id="PF10199">
    <property type="entry name" value="Adaptin_binding"/>
    <property type="match status" value="1"/>
</dbReference>
<dbReference type="RefSeq" id="XP_001323164.1">
    <property type="nucleotide sequence ID" value="XM_001323129.1"/>
</dbReference>
<keyword evidence="3" id="KW-1185">Reference proteome</keyword>
<dbReference type="OrthoDB" id="10261384at2759"/>
<reference evidence="2" key="2">
    <citation type="journal article" date="2007" name="Science">
        <title>Draft genome sequence of the sexually transmitted pathogen Trichomonas vaginalis.</title>
        <authorList>
            <person name="Carlton J.M."/>
            <person name="Hirt R.P."/>
            <person name="Silva J.C."/>
            <person name="Delcher A.L."/>
            <person name="Schatz M."/>
            <person name="Zhao Q."/>
            <person name="Wortman J.R."/>
            <person name="Bidwell S.L."/>
            <person name="Alsmark U.C.M."/>
            <person name="Besteiro S."/>
            <person name="Sicheritz-Ponten T."/>
            <person name="Noel C.J."/>
            <person name="Dacks J.B."/>
            <person name="Foster P.G."/>
            <person name="Simillion C."/>
            <person name="Van de Peer Y."/>
            <person name="Miranda-Saavedra D."/>
            <person name="Barton G.J."/>
            <person name="Westrop G.D."/>
            <person name="Mueller S."/>
            <person name="Dessi D."/>
            <person name="Fiori P.L."/>
            <person name="Ren Q."/>
            <person name="Paulsen I."/>
            <person name="Zhang H."/>
            <person name="Bastida-Corcuera F.D."/>
            <person name="Simoes-Barbosa A."/>
            <person name="Brown M.T."/>
            <person name="Hayes R.D."/>
            <person name="Mukherjee M."/>
            <person name="Okumura C.Y."/>
            <person name="Schneider R."/>
            <person name="Smith A.J."/>
            <person name="Vanacova S."/>
            <person name="Villalvazo M."/>
            <person name="Haas B.J."/>
            <person name="Pertea M."/>
            <person name="Feldblyum T.V."/>
            <person name="Utterback T.R."/>
            <person name="Shu C.L."/>
            <person name="Osoegawa K."/>
            <person name="de Jong P.J."/>
            <person name="Hrdy I."/>
            <person name="Horvathova L."/>
            <person name="Zubacova Z."/>
            <person name="Dolezal P."/>
            <person name="Malik S.B."/>
            <person name="Logsdon J.M. Jr."/>
            <person name="Henze K."/>
            <person name="Gupta A."/>
            <person name="Wang C.C."/>
            <person name="Dunne R.L."/>
            <person name="Upcroft J.A."/>
            <person name="Upcroft P."/>
            <person name="White O."/>
            <person name="Salzberg S.L."/>
            <person name="Tang P."/>
            <person name="Chiu C.-H."/>
            <person name="Lee Y.-S."/>
            <person name="Embley T.M."/>
            <person name="Coombs G.H."/>
            <person name="Mottram J.C."/>
            <person name="Tachezy J."/>
            <person name="Fraser-Liggett C.M."/>
            <person name="Johnson P.J."/>
        </authorList>
    </citation>
    <scope>NUCLEOTIDE SEQUENCE [LARGE SCALE GENOMIC DNA]</scope>
    <source>
        <strain evidence="2">G3</strain>
    </source>
</reference>
<name>A2E8V9_TRIV3</name>
<organism evidence="2 3">
    <name type="scientific">Trichomonas vaginalis (strain ATCC PRA-98 / G3)</name>
    <dbReference type="NCBI Taxonomy" id="412133"/>
    <lineage>
        <taxon>Eukaryota</taxon>
        <taxon>Metamonada</taxon>
        <taxon>Parabasalia</taxon>
        <taxon>Trichomonadida</taxon>
        <taxon>Trichomonadidae</taxon>
        <taxon>Trichomonas</taxon>
    </lineage>
</organism>
<reference evidence="2" key="1">
    <citation type="submission" date="2006-10" db="EMBL/GenBank/DDBJ databases">
        <authorList>
            <person name="Amadeo P."/>
            <person name="Zhao Q."/>
            <person name="Wortman J."/>
            <person name="Fraser-Liggett C."/>
            <person name="Carlton J."/>
        </authorList>
    </citation>
    <scope>NUCLEOTIDE SEQUENCE</scope>
    <source>
        <strain evidence="2">G3</strain>
    </source>
</reference>
<dbReference type="InParanoid" id="A2E8V9"/>
<dbReference type="EMBL" id="DS113329">
    <property type="protein sequence ID" value="EAY10941.1"/>
    <property type="molecule type" value="Genomic_DNA"/>
</dbReference>
<proteinExistence type="predicted"/>
<gene>
    <name evidence="2" type="ORF">TVAG_260270</name>
</gene>
<dbReference type="VEuPathDB" id="TrichDB:TVAG_260270"/>
<evidence type="ECO:0000313" key="2">
    <source>
        <dbReference type="EMBL" id="EAY10941.1"/>
    </source>
</evidence>
<sequence>MSNKLCIIPIGDYAPMQDFITAITTDGETIPIKNKYFECEIKVDMNYKNKPVAVIWVGFARFVDMMPPNAEKFQDCELRLILRVLEDGDQEEVPAKISDWEVESMAEVINIRMSTIEEELKNFRSGKARSSLLDEEQQPAGTRIMESLELVDWPIKMSAGKPRMEQRIEQMVALLKSNDPECENFDQALSIMMELKDQIPKLPDAERHKYAAAVALAFGEMLGVGDEEEEQAEEGAAAQEPNQ</sequence>
<evidence type="ECO:0000313" key="3">
    <source>
        <dbReference type="Proteomes" id="UP000001542"/>
    </source>
</evidence>
<dbReference type="VEuPathDB" id="TrichDB:TVAGG3_0926540"/>
<dbReference type="SMR" id="A2E8V9"/>
<protein>
    <submittedName>
        <fullName evidence="2">Uncharacterized protein</fullName>
    </submittedName>
</protein>
<accession>A2E8V9</accession>
<evidence type="ECO:0000256" key="1">
    <source>
        <dbReference type="SAM" id="MobiDB-lite"/>
    </source>
</evidence>
<feature type="region of interest" description="Disordered" evidence="1">
    <location>
        <begin position="224"/>
        <end position="243"/>
    </location>
</feature>
<dbReference type="AlphaFoldDB" id="A2E8V9"/>
<feature type="compositionally biased region" description="Low complexity" evidence="1">
    <location>
        <begin position="234"/>
        <end position="243"/>
    </location>
</feature>
<dbReference type="Proteomes" id="UP000001542">
    <property type="component" value="Unassembled WGS sequence"/>
</dbReference>